<reference evidence="3" key="2">
    <citation type="submission" date="2015-01" db="EMBL/GenBank/DDBJ databases">
        <title>Evolutionary Origins and Diversification of the Mycorrhizal Mutualists.</title>
        <authorList>
            <consortium name="DOE Joint Genome Institute"/>
            <consortium name="Mycorrhizal Genomics Consortium"/>
            <person name="Kohler A."/>
            <person name="Kuo A."/>
            <person name="Nagy L.G."/>
            <person name="Floudas D."/>
            <person name="Copeland A."/>
            <person name="Barry K.W."/>
            <person name="Cichocki N."/>
            <person name="Veneault-Fourrey C."/>
            <person name="LaButti K."/>
            <person name="Lindquist E.A."/>
            <person name="Lipzen A."/>
            <person name="Lundell T."/>
            <person name="Morin E."/>
            <person name="Murat C."/>
            <person name="Riley R."/>
            <person name="Ohm R."/>
            <person name="Sun H."/>
            <person name="Tunlid A."/>
            <person name="Henrissat B."/>
            <person name="Grigoriev I.V."/>
            <person name="Hibbett D.S."/>
            <person name="Martin F."/>
        </authorList>
    </citation>
    <scope>NUCLEOTIDE SEQUENCE [LARGE SCALE GENOMIC DNA]</scope>
    <source>
        <strain evidence="3">Foug A</strain>
    </source>
</reference>
<feature type="region of interest" description="Disordered" evidence="1">
    <location>
        <begin position="220"/>
        <end position="239"/>
    </location>
</feature>
<sequence length="327" mass="35283">MSLNETVDSNKFQGSTAHYGPGQEGRQVVVSSNHPVDLNTLQGLLPSASTQGTLSSDPNRAGSQWNYQEAPHTPTDKSPPGTYNTPSGAGHPTEACNSPLTPSPVWHFPQTSNTTRPIDLQGRQIEQTCRSPNSNVFQSFYSSASTQAMSPGDPNSYIGGDTPTANPQEARLMGWGRVANSAIGSNVFHRLPPPTSIQVPLSSNPNHSVSQLDYHPGAAASAAPSCADNTPSTPAEPTPRDPIACTRCGWEDEDGIACGHTIDSECQRHFADVHGIINLPAYAIVSCRWCKPDYKMRRDGFLRHIREAHLSIPRSKRGRVDRRLALA</sequence>
<feature type="region of interest" description="Disordered" evidence="1">
    <location>
        <begin position="46"/>
        <end position="111"/>
    </location>
</feature>
<name>A0A0C2YPB1_9AGAM</name>
<gene>
    <name evidence="2" type="ORF">SCLCIDRAFT_33337</name>
</gene>
<feature type="compositionally biased region" description="Polar residues" evidence="1">
    <location>
        <begin position="46"/>
        <end position="67"/>
    </location>
</feature>
<accession>A0A0C2YPB1</accession>
<protein>
    <submittedName>
        <fullName evidence="2">Uncharacterized protein</fullName>
    </submittedName>
</protein>
<dbReference type="AlphaFoldDB" id="A0A0C2YPB1"/>
<feature type="compositionally biased region" description="Polar residues" evidence="1">
    <location>
        <begin position="1"/>
        <end position="16"/>
    </location>
</feature>
<dbReference type="OrthoDB" id="2686709at2759"/>
<evidence type="ECO:0000256" key="1">
    <source>
        <dbReference type="SAM" id="MobiDB-lite"/>
    </source>
</evidence>
<dbReference type="HOGENOM" id="CLU_850361_0_0_1"/>
<proteinExistence type="predicted"/>
<dbReference type="InParanoid" id="A0A0C2YPB1"/>
<keyword evidence="3" id="KW-1185">Reference proteome</keyword>
<feature type="region of interest" description="Disordered" evidence="1">
    <location>
        <begin position="1"/>
        <end position="25"/>
    </location>
</feature>
<dbReference type="Proteomes" id="UP000053989">
    <property type="component" value="Unassembled WGS sequence"/>
</dbReference>
<reference evidence="2 3" key="1">
    <citation type="submission" date="2014-04" db="EMBL/GenBank/DDBJ databases">
        <authorList>
            <consortium name="DOE Joint Genome Institute"/>
            <person name="Kuo A."/>
            <person name="Kohler A."/>
            <person name="Nagy L.G."/>
            <person name="Floudas D."/>
            <person name="Copeland A."/>
            <person name="Barry K.W."/>
            <person name="Cichocki N."/>
            <person name="Veneault-Fourrey C."/>
            <person name="LaButti K."/>
            <person name="Lindquist E.A."/>
            <person name="Lipzen A."/>
            <person name="Lundell T."/>
            <person name="Morin E."/>
            <person name="Murat C."/>
            <person name="Sun H."/>
            <person name="Tunlid A."/>
            <person name="Henrissat B."/>
            <person name="Grigoriev I.V."/>
            <person name="Hibbett D.S."/>
            <person name="Martin F."/>
            <person name="Nordberg H.P."/>
            <person name="Cantor M.N."/>
            <person name="Hua S.X."/>
        </authorList>
    </citation>
    <scope>NUCLEOTIDE SEQUENCE [LARGE SCALE GENOMIC DNA]</scope>
    <source>
        <strain evidence="2 3">Foug A</strain>
    </source>
</reference>
<dbReference type="EMBL" id="KN822251">
    <property type="protein sequence ID" value="KIM51548.1"/>
    <property type="molecule type" value="Genomic_DNA"/>
</dbReference>
<evidence type="ECO:0000313" key="2">
    <source>
        <dbReference type="EMBL" id="KIM51548.1"/>
    </source>
</evidence>
<organism evidence="2 3">
    <name type="scientific">Scleroderma citrinum Foug A</name>
    <dbReference type="NCBI Taxonomy" id="1036808"/>
    <lineage>
        <taxon>Eukaryota</taxon>
        <taxon>Fungi</taxon>
        <taxon>Dikarya</taxon>
        <taxon>Basidiomycota</taxon>
        <taxon>Agaricomycotina</taxon>
        <taxon>Agaricomycetes</taxon>
        <taxon>Agaricomycetidae</taxon>
        <taxon>Boletales</taxon>
        <taxon>Sclerodermatineae</taxon>
        <taxon>Sclerodermataceae</taxon>
        <taxon>Scleroderma</taxon>
    </lineage>
</organism>
<evidence type="ECO:0000313" key="3">
    <source>
        <dbReference type="Proteomes" id="UP000053989"/>
    </source>
</evidence>